<dbReference type="InterPro" id="IPR045214">
    <property type="entry name" value="Surf1/Surf4"/>
</dbReference>
<dbReference type="RefSeq" id="WP_072900449.1">
    <property type="nucleotide sequence ID" value="NZ_FQXB01000001.1"/>
</dbReference>
<evidence type="ECO:0000256" key="5">
    <source>
        <dbReference type="ARBA" id="ARBA00023136"/>
    </source>
</evidence>
<sequence length="225" mass="25008">MRKLFFPIFLGVSGVAVLLYLGFWQMQRLAWKEGILADIDARMTGAPIALPQDPTETEDEYIAIELSGLIGNEELHVLTSGTAAGTGYQVITALETSDGRRVLLDLGLLPLEAKDLPSQNAQAEIVGNLIWPDDVNDSTPNPDLEKNIWFGRDVDAMSDALGTEPLMVVAREMSPPDPRLTPLPVDTSTIKNDHWEYAVTWFLLAIVWAIMSIYWIIRTTRQKDA</sequence>
<evidence type="ECO:0000313" key="8">
    <source>
        <dbReference type="Proteomes" id="UP000184074"/>
    </source>
</evidence>
<dbReference type="EMBL" id="FQXB01000001">
    <property type="protein sequence ID" value="SHG86902.1"/>
    <property type="molecule type" value="Genomic_DNA"/>
</dbReference>
<dbReference type="GO" id="GO:0005886">
    <property type="term" value="C:plasma membrane"/>
    <property type="evidence" value="ECO:0007669"/>
    <property type="project" value="UniProtKB-SubCell"/>
</dbReference>
<feature type="transmembrane region" description="Helical" evidence="6">
    <location>
        <begin position="6"/>
        <end position="24"/>
    </location>
</feature>
<feature type="transmembrane region" description="Helical" evidence="6">
    <location>
        <begin position="198"/>
        <end position="217"/>
    </location>
</feature>
<dbReference type="PANTHER" id="PTHR23427:SF2">
    <property type="entry name" value="SURFEIT LOCUS PROTEIN 1"/>
    <property type="match status" value="1"/>
</dbReference>
<keyword evidence="4 6" id="KW-1133">Transmembrane helix</keyword>
<dbReference type="Pfam" id="PF02104">
    <property type="entry name" value="SURF1"/>
    <property type="match status" value="1"/>
</dbReference>
<dbReference type="PANTHER" id="PTHR23427">
    <property type="entry name" value="SURFEIT LOCUS PROTEIN"/>
    <property type="match status" value="1"/>
</dbReference>
<evidence type="ECO:0000256" key="1">
    <source>
        <dbReference type="ARBA" id="ARBA00004370"/>
    </source>
</evidence>
<accession>A0A1M5NBS5</accession>
<name>A0A1M5NBS5_9RHOB</name>
<dbReference type="Proteomes" id="UP000184074">
    <property type="component" value="Unassembled WGS sequence"/>
</dbReference>
<dbReference type="STRING" id="1508389.SAMN05444003_1305"/>
<keyword evidence="5 6" id="KW-0472">Membrane</keyword>
<evidence type="ECO:0000313" key="7">
    <source>
        <dbReference type="EMBL" id="SHG86902.1"/>
    </source>
</evidence>
<dbReference type="InterPro" id="IPR002994">
    <property type="entry name" value="Surf1/Shy1"/>
</dbReference>
<keyword evidence="3 6" id="KW-0812">Transmembrane</keyword>
<keyword evidence="6" id="KW-1003">Cell membrane</keyword>
<reference evidence="7 8" key="1">
    <citation type="submission" date="2016-11" db="EMBL/GenBank/DDBJ databases">
        <authorList>
            <person name="Jaros S."/>
            <person name="Januszkiewicz K."/>
            <person name="Wedrychowicz H."/>
        </authorList>
    </citation>
    <scope>NUCLEOTIDE SEQUENCE [LARGE SCALE GENOMIC DNA]</scope>
    <source>
        <strain evidence="7 8">DSM 28715</strain>
    </source>
</reference>
<evidence type="ECO:0000256" key="3">
    <source>
        <dbReference type="ARBA" id="ARBA00022692"/>
    </source>
</evidence>
<comment type="similarity">
    <text evidence="2 6">Belongs to the SURF1 family.</text>
</comment>
<evidence type="ECO:0000256" key="4">
    <source>
        <dbReference type="ARBA" id="ARBA00022989"/>
    </source>
</evidence>
<protein>
    <recommendedName>
        <fullName evidence="6">SURF1-like protein</fullName>
    </recommendedName>
</protein>
<organism evidence="7 8">
    <name type="scientific">Cognatiyoonia sediminum</name>
    <dbReference type="NCBI Taxonomy" id="1508389"/>
    <lineage>
        <taxon>Bacteria</taxon>
        <taxon>Pseudomonadati</taxon>
        <taxon>Pseudomonadota</taxon>
        <taxon>Alphaproteobacteria</taxon>
        <taxon>Rhodobacterales</taxon>
        <taxon>Paracoccaceae</taxon>
        <taxon>Cognatiyoonia</taxon>
    </lineage>
</organism>
<proteinExistence type="inferred from homology"/>
<comment type="subcellular location">
    <subcellularLocation>
        <location evidence="6">Cell membrane</location>
        <topology evidence="6">Multi-pass membrane protein</topology>
    </subcellularLocation>
    <subcellularLocation>
        <location evidence="1">Membrane</location>
    </subcellularLocation>
</comment>
<dbReference type="CDD" id="cd06662">
    <property type="entry name" value="SURF1"/>
    <property type="match status" value="1"/>
</dbReference>
<gene>
    <name evidence="7" type="ORF">SAMN05444003_1305</name>
</gene>
<keyword evidence="8" id="KW-1185">Reference proteome</keyword>
<evidence type="ECO:0000256" key="6">
    <source>
        <dbReference type="RuleBase" id="RU363076"/>
    </source>
</evidence>
<evidence type="ECO:0000256" key="2">
    <source>
        <dbReference type="ARBA" id="ARBA00007165"/>
    </source>
</evidence>
<dbReference type="AlphaFoldDB" id="A0A1M5NBS5"/>
<dbReference type="PROSITE" id="PS50895">
    <property type="entry name" value="SURF1"/>
    <property type="match status" value="1"/>
</dbReference>